<sequence>MRPKDEIEELFGRLESNWDAQEPNSGHQQRFLNRLQMNQATKKNHQSSQKWKYISIAASLALLVTIGIQFYTQPQQTQSQTQVSEIESEGKSERVQRTEYYFNTLIAQEIEIIEEVSSEKTKRLVVDLKTQLLRLENDYKALEADLNTKGDIKQILNAMIVNFQTRIKLAQEVLNKVKEIEDLKNKKHEEQTV</sequence>
<dbReference type="Proteomes" id="UP000007364">
    <property type="component" value="Unassembled WGS sequence"/>
</dbReference>
<name>K2PQT8_9FLAO</name>
<dbReference type="STRING" id="555500.I215_10033"/>
<keyword evidence="3" id="KW-1185">Reference proteome</keyword>
<protein>
    <recommendedName>
        <fullName evidence="4">Anti-sigma factor</fullName>
    </recommendedName>
</protein>
<evidence type="ECO:0008006" key="4">
    <source>
        <dbReference type="Google" id="ProtNLM"/>
    </source>
</evidence>
<feature type="coiled-coil region" evidence="1">
    <location>
        <begin position="118"/>
        <end position="190"/>
    </location>
</feature>
<dbReference type="RefSeq" id="WP_008991849.1">
    <property type="nucleotide sequence ID" value="NZ_AMSG01000013.1"/>
</dbReference>
<gene>
    <name evidence="2" type="ORF">I215_10033</name>
</gene>
<evidence type="ECO:0000256" key="1">
    <source>
        <dbReference type="SAM" id="Coils"/>
    </source>
</evidence>
<evidence type="ECO:0000313" key="2">
    <source>
        <dbReference type="EMBL" id="EKF54900.1"/>
    </source>
</evidence>
<reference evidence="2 3" key="1">
    <citation type="journal article" date="2012" name="J. Bacteriol.">
        <title>Genome Sequence of Galbibacter marinum Type Strain ck-I2-15.</title>
        <authorList>
            <person name="Lai Q."/>
            <person name="Li C."/>
            <person name="Shao Z."/>
        </authorList>
    </citation>
    <scope>NUCLEOTIDE SEQUENCE [LARGE SCALE GENOMIC DNA]</scope>
    <source>
        <strain evidence="3">ck-I2-15</strain>
    </source>
</reference>
<comment type="caution">
    <text evidence="2">The sequence shown here is derived from an EMBL/GenBank/DDBJ whole genome shotgun (WGS) entry which is preliminary data.</text>
</comment>
<dbReference type="OrthoDB" id="1143801at2"/>
<dbReference type="PATRIC" id="fig|555500.3.peg.2072"/>
<proteinExistence type="predicted"/>
<accession>K2PQT8</accession>
<dbReference type="AlphaFoldDB" id="K2PQT8"/>
<evidence type="ECO:0000313" key="3">
    <source>
        <dbReference type="Proteomes" id="UP000007364"/>
    </source>
</evidence>
<organism evidence="2 3">
    <name type="scientific">Galbibacter marinus</name>
    <dbReference type="NCBI Taxonomy" id="555500"/>
    <lineage>
        <taxon>Bacteria</taxon>
        <taxon>Pseudomonadati</taxon>
        <taxon>Bacteroidota</taxon>
        <taxon>Flavobacteriia</taxon>
        <taxon>Flavobacteriales</taxon>
        <taxon>Flavobacteriaceae</taxon>
        <taxon>Galbibacter</taxon>
    </lineage>
</organism>
<keyword evidence="1" id="KW-0175">Coiled coil</keyword>
<dbReference type="eggNOG" id="ENOG50323WE">
    <property type="taxonomic scope" value="Bacteria"/>
</dbReference>
<dbReference type="EMBL" id="AMSG01000013">
    <property type="protein sequence ID" value="EKF54900.1"/>
    <property type="molecule type" value="Genomic_DNA"/>
</dbReference>